<dbReference type="RefSeq" id="WP_121924645.1">
    <property type="nucleotide sequence ID" value="NZ_CBCSGA010000006.1"/>
</dbReference>
<evidence type="ECO:0000256" key="1">
    <source>
        <dbReference type="SAM" id="SignalP"/>
    </source>
</evidence>
<accession>A0A3M0A323</accession>
<protein>
    <submittedName>
        <fullName evidence="2">Uncharacterized protein</fullName>
    </submittedName>
</protein>
<proteinExistence type="predicted"/>
<feature type="signal peptide" evidence="1">
    <location>
        <begin position="1"/>
        <end position="18"/>
    </location>
</feature>
<comment type="caution">
    <text evidence="2">The sequence shown here is derived from an EMBL/GenBank/DDBJ whole genome shotgun (WGS) entry which is preliminary data.</text>
</comment>
<organism evidence="2 3">
    <name type="scientific">Flavobacterium weaverense</name>
    <dbReference type="NCBI Taxonomy" id="271156"/>
    <lineage>
        <taxon>Bacteria</taxon>
        <taxon>Pseudomonadati</taxon>
        <taxon>Bacteroidota</taxon>
        <taxon>Flavobacteriia</taxon>
        <taxon>Flavobacteriales</taxon>
        <taxon>Flavobacteriaceae</taxon>
        <taxon>Flavobacterium</taxon>
    </lineage>
</organism>
<dbReference type="EMBL" id="REFH01000008">
    <property type="protein sequence ID" value="RMA76935.1"/>
    <property type="molecule type" value="Genomic_DNA"/>
</dbReference>
<keyword evidence="3" id="KW-1185">Reference proteome</keyword>
<feature type="chain" id="PRO_5018025363" evidence="1">
    <location>
        <begin position="19"/>
        <end position="140"/>
    </location>
</feature>
<dbReference type="OrthoDB" id="163809at2"/>
<gene>
    <name evidence="2" type="ORF">BC961_0914</name>
</gene>
<name>A0A3M0A323_9FLAO</name>
<dbReference type="AlphaFoldDB" id="A0A3M0A323"/>
<evidence type="ECO:0000313" key="3">
    <source>
        <dbReference type="Proteomes" id="UP000280368"/>
    </source>
</evidence>
<sequence length="140" mass="16024">MKKVVTFLFIVFSSIAISQNNPAGKQKFSKVKQNSCIKGDGYKLLLKEVLTDSRCPESVTCVWAGEVTIIISVYKNSEFIEDKKLVFTTNTYEGNLKWIATYLNESDRVINSLTISPYPNVRKVIKPEDYYLKIGYTQYN</sequence>
<keyword evidence="1" id="KW-0732">Signal</keyword>
<evidence type="ECO:0000313" key="2">
    <source>
        <dbReference type="EMBL" id="RMA76935.1"/>
    </source>
</evidence>
<reference evidence="2 3" key="1">
    <citation type="submission" date="2018-10" db="EMBL/GenBank/DDBJ databases">
        <title>Genomic Encyclopedia of Archaeal and Bacterial Type Strains, Phase II (KMG-II): from individual species to whole genera.</title>
        <authorList>
            <person name="Goeker M."/>
        </authorList>
    </citation>
    <scope>NUCLEOTIDE SEQUENCE [LARGE SCALE GENOMIC DNA]</scope>
    <source>
        <strain evidence="2 3">DSM 19727</strain>
    </source>
</reference>
<dbReference type="Proteomes" id="UP000280368">
    <property type="component" value="Unassembled WGS sequence"/>
</dbReference>